<dbReference type="InterPro" id="IPR029058">
    <property type="entry name" value="AB_hydrolase_fold"/>
</dbReference>
<dbReference type="KEGG" id="abra:BN85304250"/>
<gene>
    <name evidence="2" type="ORF">BN85304250</name>
</gene>
<reference evidence="2 3" key="1">
    <citation type="journal article" date="2013" name="J. Mol. Microbiol. Biotechnol.">
        <title>Analysis of the Complete Genomes of Acholeplasma brassicae , A. palmae and A. laidlawii and Their Comparison to the Obligate Parasites from ' Candidatus Phytoplasma'.</title>
        <authorList>
            <person name="Kube M."/>
            <person name="Siewert C."/>
            <person name="Migdoll A.M."/>
            <person name="Duduk B."/>
            <person name="Holz S."/>
            <person name="Rabus R."/>
            <person name="Seemuller E."/>
            <person name="Mitrovic J."/>
            <person name="Muller I."/>
            <person name="Buttner C."/>
            <person name="Reinhardt R."/>
        </authorList>
    </citation>
    <scope>NUCLEOTIDE SEQUENCE [LARGE SCALE GENOMIC DNA]</scope>
    <source>
        <strain evidence="3">0502</strain>
    </source>
</reference>
<dbReference type="Gene3D" id="3.40.50.1820">
    <property type="entry name" value="alpha/beta hydrolase"/>
    <property type="match status" value="1"/>
</dbReference>
<evidence type="ECO:0000313" key="3">
    <source>
        <dbReference type="Proteomes" id="UP000032737"/>
    </source>
</evidence>
<organism evidence="2 3">
    <name type="scientific">Acholeplasma brassicae</name>
    <dbReference type="NCBI Taxonomy" id="61635"/>
    <lineage>
        <taxon>Bacteria</taxon>
        <taxon>Bacillati</taxon>
        <taxon>Mycoplasmatota</taxon>
        <taxon>Mollicutes</taxon>
        <taxon>Acholeplasmatales</taxon>
        <taxon>Acholeplasmataceae</taxon>
        <taxon>Acholeplasma</taxon>
    </lineage>
</organism>
<accession>U4KMS9</accession>
<dbReference type="HOGENOM" id="CLU_1137032_0_0_14"/>
<evidence type="ECO:0000259" key="1">
    <source>
        <dbReference type="Pfam" id="PF00561"/>
    </source>
</evidence>
<protein>
    <recommendedName>
        <fullName evidence="1">AB hydrolase-1 domain-containing protein</fullName>
    </recommendedName>
</protein>
<dbReference type="OrthoDB" id="31158at2"/>
<dbReference type="RefSeq" id="WP_030004305.1">
    <property type="nucleotide sequence ID" value="NC_022549.1"/>
</dbReference>
<name>U4KMS9_9MOLU</name>
<proteinExistence type="predicted"/>
<dbReference type="SUPFAM" id="SSF53474">
    <property type="entry name" value="alpha/beta-Hydrolases"/>
    <property type="match status" value="1"/>
</dbReference>
<sequence length="244" mass="28402">MKISEEILDGVPLTTYEVEDGKVKPLIYFFHGFSGNKDQNIMGRGEILANLGFYVVAIDSYMHGLRMPELEKNRSNISRYEDIIEIVMHTAKDAKRLFAKYFQNRPQVHKDNYHLYGVSMGSLTAFYLSTIDEKVKTIVGLVPTPSFVEYYKDKATLYGFNQGFFYDRKIAYYQAHDPLTNYQLLKDKNIFMGCGTKDEIVKPIFAERLKEVLPEFTLKYYDTGHVSTKEMLEDSYEFLKNEVF</sequence>
<dbReference type="AlphaFoldDB" id="U4KMS9"/>
<dbReference type="Proteomes" id="UP000032737">
    <property type="component" value="Chromosome"/>
</dbReference>
<dbReference type="EMBL" id="FO681348">
    <property type="protein sequence ID" value="CCV65446.1"/>
    <property type="molecule type" value="Genomic_DNA"/>
</dbReference>
<evidence type="ECO:0000313" key="2">
    <source>
        <dbReference type="EMBL" id="CCV65446.1"/>
    </source>
</evidence>
<dbReference type="STRING" id="61635.BN85304250"/>
<dbReference type="InterPro" id="IPR000073">
    <property type="entry name" value="AB_hydrolase_1"/>
</dbReference>
<feature type="domain" description="AB hydrolase-1" evidence="1">
    <location>
        <begin position="25"/>
        <end position="150"/>
    </location>
</feature>
<dbReference type="Pfam" id="PF00561">
    <property type="entry name" value="Abhydrolase_1"/>
    <property type="match status" value="1"/>
</dbReference>
<keyword evidence="3" id="KW-1185">Reference proteome</keyword>